<sequence length="289" mass="30570">MCPNSVIMKPRGRQATALAHKRFPPPLRARGPEGRVRRRRDESRGEDWGRGVASRPGHGHTLPGSSSCVRILLPPSFVVRPIARVTGNPVQGAPPSWTCPRKTLREPQERRRCHRHCRQRVCSFSACPLPAGASADRPRPSPAAPAFLFLVLTPPSLPESCPATSNPPGNPGLPQCPGGRGFLAALSPGRGWGRRRARGAGEGRRRAGRSRAPRRGVGKGVFGLAFPASSAGLGRLAPPAGPVFLPPLSAAADLPRRAASGPEHKRQEPAAPPASWIVSGVLVDVVPGV</sequence>
<protein>
    <submittedName>
        <fullName evidence="2">Uncharacterized protein</fullName>
    </submittedName>
</protein>
<accession>A0AB34HID9</accession>
<evidence type="ECO:0000313" key="2">
    <source>
        <dbReference type="EMBL" id="KAJ8792581.1"/>
    </source>
</evidence>
<evidence type="ECO:0000256" key="1">
    <source>
        <dbReference type="SAM" id="MobiDB-lite"/>
    </source>
</evidence>
<dbReference type="EMBL" id="JAIQCJ010001090">
    <property type="protein sequence ID" value="KAJ8792581.1"/>
    <property type="molecule type" value="Genomic_DNA"/>
</dbReference>
<reference evidence="2 3" key="1">
    <citation type="submission" date="2022-11" db="EMBL/GenBank/DDBJ databases">
        <title>Whole genome sequence of Eschrichtius robustus ER-17-0199.</title>
        <authorList>
            <person name="Bruniche-Olsen A."/>
            <person name="Black A.N."/>
            <person name="Fields C.J."/>
            <person name="Walden K."/>
            <person name="Dewoody J.A."/>
        </authorList>
    </citation>
    <scope>NUCLEOTIDE SEQUENCE [LARGE SCALE GENOMIC DNA]</scope>
    <source>
        <strain evidence="2">ER-17-0199</strain>
        <tissue evidence="2">Blubber</tissue>
    </source>
</reference>
<feature type="compositionally biased region" description="Basic and acidic residues" evidence="1">
    <location>
        <begin position="30"/>
        <end position="49"/>
    </location>
</feature>
<feature type="region of interest" description="Disordered" evidence="1">
    <location>
        <begin position="159"/>
        <end position="218"/>
    </location>
</feature>
<name>A0AB34HID9_ESCRO</name>
<proteinExistence type="predicted"/>
<dbReference type="Proteomes" id="UP001159641">
    <property type="component" value="Unassembled WGS sequence"/>
</dbReference>
<organism evidence="2 3">
    <name type="scientific">Eschrichtius robustus</name>
    <name type="common">California gray whale</name>
    <name type="synonym">Eschrichtius gibbosus</name>
    <dbReference type="NCBI Taxonomy" id="9764"/>
    <lineage>
        <taxon>Eukaryota</taxon>
        <taxon>Metazoa</taxon>
        <taxon>Chordata</taxon>
        <taxon>Craniata</taxon>
        <taxon>Vertebrata</taxon>
        <taxon>Euteleostomi</taxon>
        <taxon>Mammalia</taxon>
        <taxon>Eutheria</taxon>
        <taxon>Laurasiatheria</taxon>
        <taxon>Artiodactyla</taxon>
        <taxon>Whippomorpha</taxon>
        <taxon>Cetacea</taxon>
        <taxon>Mysticeti</taxon>
        <taxon>Eschrichtiidae</taxon>
        <taxon>Eschrichtius</taxon>
    </lineage>
</organism>
<gene>
    <name evidence="2" type="ORF">J1605_019800</name>
</gene>
<feature type="compositionally biased region" description="Basic residues" evidence="1">
    <location>
        <begin position="206"/>
        <end position="217"/>
    </location>
</feature>
<feature type="region of interest" description="Disordered" evidence="1">
    <location>
        <begin position="21"/>
        <end position="65"/>
    </location>
</feature>
<keyword evidence="3" id="KW-1185">Reference proteome</keyword>
<evidence type="ECO:0000313" key="3">
    <source>
        <dbReference type="Proteomes" id="UP001159641"/>
    </source>
</evidence>
<dbReference type="AlphaFoldDB" id="A0AB34HID9"/>
<comment type="caution">
    <text evidence="2">The sequence shown here is derived from an EMBL/GenBank/DDBJ whole genome shotgun (WGS) entry which is preliminary data.</text>
</comment>